<organism evidence="1 3">
    <name type="scientific">Ruminococcus albus SY3</name>
    <dbReference type="NCBI Taxonomy" id="1341156"/>
    <lineage>
        <taxon>Bacteria</taxon>
        <taxon>Bacillati</taxon>
        <taxon>Bacillota</taxon>
        <taxon>Clostridia</taxon>
        <taxon>Eubacteriales</taxon>
        <taxon>Oscillospiraceae</taxon>
        <taxon>Ruminococcus</taxon>
    </lineage>
</organism>
<sequence>MYDEKMAAAVNTAQKRLMDMAGENSVLMSVTNDLAELSTLIEKLDPSKIDFDKGGLERLKINSYWNRFDEAYPAFQAVMEKLARNRKILHNSSVTVNRFYSEFCEAYDSFRAILESERDEEYIRQAAVTENMAMLMKSTIDEHKAVCERVDTVLMVTEISLNIAVYLAKQKFGRNIGAAGNVPTTGEISSGNFKKQFAMLKNILSDIK</sequence>
<dbReference type="RefSeq" id="WP_037284974.1">
    <property type="nucleotide sequence ID" value="NZ_JEOB01000001.1"/>
</dbReference>
<dbReference type="Proteomes" id="UP000021369">
    <property type="component" value="Unassembled WGS sequence"/>
</dbReference>
<comment type="caution">
    <text evidence="1">The sequence shown here is derived from an EMBL/GenBank/DDBJ whole genome shotgun (WGS) entry which is preliminary data.</text>
</comment>
<evidence type="ECO:0000313" key="3">
    <source>
        <dbReference type="Proteomes" id="UP000021369"/>
    </source>
</evidence>
<accession>A0A011UDH3</accession>
<evidence type="ECO:0000313" key="2">
    <source>
        <dbReference type="EMBL" id="EXM41033.1"/>
    </source>
</evidence>
<name>A0A011UDH3_RUMAL</name>
<dbReference type="OrthoDB" id="1654346at2"/>
<protein>
    <submittedName>
        <fullName evidence="1">Uncharacterized protein</fullName>
    </submittedName>
</protein>
<dbReference type="AlphaFoldDB" id="A0A011UDH3"/>
<dbReference type="EMBL" id="JEOB01000001">
    <property type="protein sequence ID" value="EXM41033.1"/>
    <property type="molecule type" value="Genomic_DNA"/>
</dbReference>
<proteinExistence type="predicted"/>
<evidence type="ECO:0000313" key="1">
    <source>
        <dbReference type="EMBL" id="EXM38679.1"/>
    </source>
</evidence>
<reference evidence="1 3" key="1">
    <citation type="submission" date="2013-06" db="EMBL/GenBank/DDBJ databases">
        <title>Rumen cellulosomics: divergent fiber-degrading strategies revealed by comparative genome-wide analysis of six Ruminococcal strains.</title>
        <authorList>
            <person name="Dassa B."/>
            <person name="Borovok I."/>
            <person name="Lamed R."/>
            <person name="Flint H."/>
            <person name="Yeoman C.J."/>
            <person name="White B."/>
            <person name="Bayer E.A."/>
        </authorList>
    </citation>
    <scope>NUCLEOTIDE SEQUENCE [LARGE SCALE GENOMIC DNA]</scope>
    <source>
        <strain evidence="1 3">SY3</strain>
    </source>
</reference>
<gene>
    <name evidence="2" type="ORF">RASY3_03025</name>
    <name evidence="1" type="ORF">RASY3_18290</name>
</gene>
<dbReference type="EMBL" id="JEOB01000004">
    <property type="protein sequence ID" value="EXM38679.1"/>
    <property type="molecule type" value="Genomic_DNA"/>
</dbReference>
<keyword evidence="3" id="KW-1185">Reference proteome</keyword>
<dbReference type="PATRIC" id="fig|1341156.4.peg.318"/>